<evidence type="ECO:0008006" key="3">
    <source>
        <dbReference type="Google" id="ProtNLM"/>
    </source>
</evidence>
<gene>
    <name evidence="1" type="ORF">RAE03_10630</name>
</gene>
<dbReference type="AlphaFoldDB" id="A0AAE4SVB4"/>
<accession>A0AAE4SVB4</accession>
<name>A0AAE4SVB4_9CORY</name>
<dbReference type="RefSeq" id="WP_316993809.1">
    <property type="nucleotide sequence ID" value="NZ_JAVBIB010000019.1"/>
</dbReference>
<evidence type="ECO:0000313" key="1">
    <source>
        <dbReference type="EMBL" id="MDV2420218.1"/>
    </source>
</evidence>
<comment type="caution">
    <text evidence="1">The sequence shown here is derived from an EMBL/GenBank/DDBJ whole genome shotgun (WGS) entry which is preliminary data.</text>
</comment>
<dbReference type="Proteomes" id="UP001185706">
    <property type="component" value="Unassembled WGS sequence"/>
</dbReference>
<proteinExistence type="predicted"/>
<dbReference type="EMBL" id="JAVBIB010000019">
    <property type="protein sequence ID" value="MDV2420218.1"/>
    <property type="molecule type" value="Genomic_DNA"/>
</dbReference>
<reference evidence="1" key="1">
    <citation type="submission" date="2023-08" db="EMBL/GenBank/DDBJ databases">
        <title>Genomic characterization of the C. tuberculostearicum species complex, a ubiquitous member of the human skin microbiome.</title>
        <authorList>
            <person name="Ahmed N."/>
            <person name="Deming C."/>
            <person name="Conlan S."/>
            <person name="Segre J."/>
        </authorList>
    </citation>
    <scope>NUCLEOTIDE SEQUENCE</scope>
    <source>
        <strain evidence="1">CTNIH22</strain>
    </source>
</reference>
<sequence>MLAELSDVQRLLPNQPIPESDAEFIGALIDEAGDLIEAYCRTTFKHPVPDKIRRVAARMVARAYKEQLEGADMPEGTSNASFTAGPFSRSMGFESGSTTSGVWLSANDKQRLRGYRARVFTVYPY</sequence>
<protein>
    <recommendedName>
        <fullName evidence="3">Head-to-tail adaptor</fullName>
    </recommendedName>
</protein>
<organism evidence="1 2">
    <name type="scientific">Corynebacterium tuberculostearicum</name>
    <dbReference type="NCBI Taxonomy" id="38304"/>
    <lineage>
        <taxon>Bacteria</taxon>
        <taxon>Bacillati</taxon>
        <taxon>Actinomycetota</taxon>
        <taxon>Actinomycetes</taxon>
        <taxon>Mycobacteriales</taxon>
        <taxon>Corynebacteriaceae</taxon>
        <taxon>Corynebacterium</taxon>
    </lineage>
</organism>
<evidence type="ECO:0000313" key="2">
    <source>
        <dbReference type="Proteomes" id="UP001185706"/>
    </source>
</evidence>